<organism evidence="6 7">
    <name type="scientific">Xylophilus rhododendri</name>
    <dbReference type="NCBI Taxonomy" id="2697032"/>
    <lineage>
        <taxon>Bacteria</taxon>
        <taxon>Pseudomonadati</taxon>
        <taxon>Pseudomonadota</taxon>
        <taxon>Betaproteobacteria</taxon>
        <taxon>Burkholderiales</taxon>
        <taxon>Xylophilus</taxon>
    </lineage>
</organism>
<feature type="domain" description="HTH lysR-type" evidence="5">
    <location>
        <begin position="1"/>
        <end position="58"/>
    </location>
</feature>
<sequence length="299" mass="32745">MRLKHIEVFNAVMLTGSVGAAARLLHVSQPAVTQALQHAELHLGYALFTRQRQRLVATVEAQALYPEVQQLMAQLEAVRRIASALGRAETQELRLFIVPSLAVKALPDALRLFRRKHPQMNVSVRVQHSREIAHAVALQEGDVGIVYGSKAHPAVEEELIATGRLMCVSRADAAEADRRTTITLEEVLRGPFIRIDDRDPIGTMLAEQWSRLGGAPQAGITVQTHHIAMVLAEEGFGPAIIDSFTARAVRNDRLHVRTVLPEVAVEVRALMPQGVRSPKAVADFIKAMKTVTAASEEPA</sequence>
<dbReference type="GO" id="GO:0009089">
    <property type="term" value="P:lysine biosynthetic process via diaminopimelate"/>
    <property type="evidence" value="ECO:0007669"/>
    <property type="project" value="TreeGrafter"/>
</dbReference>
<dbReference type="InterPro" id="IPR005119">
    <property type="entry name" value="LysR_subst-bd"/>
</dbReference>
<dbReference type="PANTHER" id="PTHR30427">
    <property type="entry name" value="TRANSCRIPTIONAL ACTIVATOR PROTEIN LYSR"/>
    <property type="match status" value="1"/>
</dbReference>
<dbReference type="Pfam" id="PF03466">
    <property type="entry name" value="LysR_substrate"/>
    <property type="match status" value="1"/>
</dbReference>
<dbReference type="Proteomes" id="UP000464787">
    <property type="component" value="Chromosome"/>
</dbReference>
<dbReference type="PROSITE" id="PS50931">
    <property type="entry name" value="HTH_LYSR"/>
    <property type="match status" value="1"/>
</dbReference>
<dbReference type="Gene3D" id="3.40.190.290">
    <property type="match status" value="1"/>
</dbReference>
<dbReference type="InterPro" id="IPR036390">
    <property type="entry name" value="WH_DNA-bd_sf"/>
</dbReference>
<evidence type="ECO:0000256" key="3">
    <source>
        <dbReference type="ARBA" id="ARBA00023125"/>
    </source>
</evidence>
<dbReference type="SUPFAM" id="SSF53850">
    <property type="entry name" value="Periplasmic binding protein-like II"/>
    <property type="match status" value="1"/>
</dbReference>
<dbReference type="PANTHER" id="PTHR30427:SF1">
    <property type="entry name" value="TRANSCRIPTIONAL ACTIVATOR PROTEIN LYSR"/>
    <property type="match status" value="1"/>
</dbReference>
<dbReference type="EMBL" id="CP047650">
    <property type="protein sequence ID" value="QHI98711.1"/>
    <property type="molecule type" value="Genomic_DNA"/>
</dbReference>
<dbReference type="GO" id="GO:0003700">
    <property type="term" value="F:DNA-binding transcription factor activity"/>
    <property type="evidence" value="ECO:0007669"/>
    <property type="project" value="InterPro"/>
</dbReference>
<evidence type="ECO:0000256" key="1">
    <source>
        <dbReference type="ARBA" id="ARBA00009437"/>
    </source>
</evidence>
<keyword evidence="3" id="KW-0238">DNA-binding</keyword>
<name>A0A857J6Q3_9BURK</name>
<evidence type="ECO:0000256" key="4">
    <source>
        <dbReference type="ARBA" id="ARBA00023163"/>
    </source>
</evidence>
<gene>
    <name evidence="6" type="ORF">GT347_12350</name>
</gene>
<dbReference type="KEGG" id="xyk:GT347_12350"/>
<dbReference type="Gene3D" id="1.10.10.10">
    <property type="entry name" value="Winged helix-like DNA-binding domain superfamily/Winged helix DNA-binding domain"/>
    <property type="match status" value="1"/>
</dbReference>
<evidence type="ECO:0000259" key="5">
    <source>
        <dbReference type="PROSITE" id="PS50931"/>
    </source>
</evidence>
<accession>A0A857J6Q3</accession>
<dbReference type="InterPro" id="IPR036388">
    <property type="entry name" value="WH-like_DNA-bd_sf"/>
</dbReference>
<dbReference type="RefSeq" id="WP_160552228.1">
    <property type="nucleotide sequence ID" value="NZ_CP047650.1"/>
</dbReference>
<dbReference type="AlphaFoldDB" id="A0A857J6Q3"/>
<dbReference type="GO" id="GO:0043565">
    <property type="term" value="F:sequence-specific DNA binding"/>
    <property type="evidence" value="ECO:0007669"/>
    <property type="project" value="TreeGrafter"/>
</dbReference>
<reference evidence="6 7" key="1">
    <citation type="submission" date="2020-01" db="EMBL/GenBank/DDBJ databases">
        <title>Genome sequencing of strain KACC 21265.</title>
        <authorList>
            <person name="Heo J."/>
            <person name="Kim S.-J."/>
            <person name="Kim J.-S."/>
            <person name="Hong S.-B."/>
            <person name="Kwon S.-W."/>
        </authorList>
    </citation>
    <scope>NUCLEOTIDE SEQUENCE [LARGE SCALE GENOMIC DNA]</scope>
    <source>
        <strain evidence="6 7">KACC 21265</strain>
    </source>
</reference>
<protein>
    <submittedName>
        <fullName evidence="6">LysR family transcriptional regulator</fullName>
    </submittedName>
</protein>
<keyword evidence="7" id="KW-1185">Reference proteome</keyword>
<evidence type="ECO:0000313" key="7">
    <source>
        <dbReference type="Proteomes" id="UP000464787"/>
    </source>
</evidence>
<proteinExistence type="inferred from homology"/>
<dbReference type="PRINTS" id="PR00039">
    <property type="entry name" value="HTHLYSR"/>
</dbReference>
<keyword evidence="2" id="KW-0805">Transcription regulation</keyword>
<dbReference type="InterPro" id="IPR000847">
    <property type="entry name" value="LysR_HTH_N"/>
</dbReference>
<dbReference type="Pfam" id="PF00126">
    <property type="entry name" value="HTH_1"/>
    <property type="match status" value="1"/>
</dbReference>
<comment type="similarity">
    <text evidence="1">Belongs to the LysR transcriptional regulatory family.</text>
</comment>
<dbReference type="SUPFAM" id="SSF46785">
    <property type="entry name" value="Winged helix' DNA-binding domain"/>
    <property type="match status" value="1"/>
</dbReference>
<evidence type="ECO:0000313" key="6">
    <source>
        <dbReference type="EMBL" id="QHI98711.1"/>
    </source>
</evidence>
<evidence type="ECO:0000256" key="2">
    <source>
        <dbReference type="ARBA" id="ARBA00023015"/>
    </source>
</evidence>
<keyword evidence="4" id="KW-0804">Transcription</keyword>
<dbReference type="GO" id="GO:0010628">
    <property type="term" value="P:positive regulation of gene expression"/>
    <property type="evidence" value="ECO:0007669"/>
    <property type="project" value="TreeGrafter"/>
</dbReference>